<keyword evidence="10" id="KW-0732">Signal</keyword>
<keyword evidence="6 8" id="KW-0472">Membrane</keyword>
<protein>
    <submittedName>
        <fullName evidence="13">TonB-dependent receptor</fullName>
    </submittedName>
</protein>
<dbReference type="GO" id="GO:0009279">
    <property type="term" value="C:cell outer membrane"/>
    <property type="evidence" value="ECO:0007669"/>
    <property type="project" value="UniProtKB-SubCell"/>
</dbReference>
<dbReference type="InterPro" id="IPR036942">
    <property type="entry name" value="Beta-barrel_TonB_sf"/>
</dbReference>
<proteinExistence type="inferred from homology"/>
<reference evidence="13 14" key="1">
    <citation type="submission" date="2018-01" db="EMBL/GenBank/DDBJ databases">
        <title>Denitrification phenotypes of diverse strains of Pseudomonas stutzeri.</title>
        <authorList>
            <person name="Milligan D.A."/>
            <person name="Bergaust L."/>
            <person name="Bakken L.R."/>
            <person name="Frostegard A."/>
        </authorList>
    </citation>
    <scope>NUCLEOTIDE SEQUENCE [LARGE SCALE GENOMIC DNA]</scope>
    <source>
        <strain evidence="13 14">DSM 50238</strain>
    </source>
</reference>
<evidence type="ECO:0000313" key="14">
    <source>
        <dbReference type="Proteomes" id="UP000235881"/>
    </source>
</evidence>
<name>A0A8E2QEZ7_9GAMM</name>
<gene>
    <name evidence="13" type="ORF">CXK95_06890</name>
</gene>
<feature type="signal peptide" evidence="10">
    <location>
        <begin position="1"/>
        <end position="25"/>
    </location>
</feature>
<feature type="chain" id="PRO_5034251794" evidence="10">
    <location>
        <begin position="26"/>
        <end position="710"/>
    </location>
</feature>
<dbReference type="PANTHER" id="PTHR30069:SF42">
    <property type="entry name" value="FERRIC AEROBACTIN RECEPTOR"/>
    <property type="match status" value="1"/>
</dbReference>
<dbReference type="CDD" id="cd01347">
    <property type="entry name" value="ligand_gated_channel"/>
    <property type="match status" value="1"/>
</dbReference>
<sequence>MYRQSCLCLSISLASLSLCSLPAVAEEATELEAITISATRARSEAGKTPQKITVISREQIEQQLAITSDHGAVLSNLIPSYSPSRQKMSSAGETFRGRSALILIDGVPQSTPLRDSQRDGYVIDLSMVERIEVIHGASAEHGLGATGGIINYVTRRPVSGTLRQHAGISFTAPTDYQSEGLGHKLDYRVEGTQGNFDYLASASWQSQGMFYDANGDLIGVDDTQGDVMDSTSHDLLLKLGYWLDDNQNIGLMVNRYQVEGEHEYVNVPGNANAGIPATSRKGDPLGKAPQNEVLATSLSYKHADLYGNELGLQLYSQRFRGRFGGGYNGTFQDTSIAPAGKLFDQSQNESDKYGGKLTLSRDGLLDNHLKLTGGLDVLQDTTSQQLILTDREWVPETVFRNYAPFLQAEVRLLEQLTLFTGVRHEFAELEVDSFRTIASTNPALGGVDVEGGQPNFEETLYNAGLVWQMNDWAQLFGNYSEGFGMPDVGRVLRGIGTPGTRVDNFLDLQPIVTENREIGLRLKHGPFDAEISYYESDADLGSRLDSVGGVYQIRRERTEIDGIEFTGGWQINDAHRMTLTYAQVNGQSDTDGDGDVDTDLDGANISPDRYGLSWQANWNDRLHSLLQANHYASRGFDQAGLNFDGYTLVDASVGYRLPVGEVSLGIENLLDRDYLTYYSQAANTGSDVTRNGRVFNGRGRTLTLGYQVSF</sequence>
<dbReference type="Pfam" id="PF07715">
    <property type="entry name" value="Plug"/>
    <property type="match status" value="1"/>
</dbReference>
<keyword evidence="4 8" id="KW-0812">Transmembrane</keyword>
<dbReference type="InterPro" id="IPR000531">
    <property type="entry name" value="Beta-barrel_TonB"/>
</dbReference>
<evidence type="ECO:0000256" key="5">
    <source>
        <dbReference type="ARBA" id="ARBA00023077"/>
    </source>
</evidence>
<organism evidence="13 14">
    <name type="scientific">Stutzerimonas degradans</name>
    <dbReference type="NCBI Taxonomy" id="2968968"/>
    <lineage>
        <taxon>Bacteria</taxon>
        <taxon>Pseudomonadati</taxon>
        <taxon>Pseudomonadota</taxon>
        <taxon>Gammaproteobacteria</taxon>
        <taxon>Pseudomonadales</taxon>
        <taxon>Pseudomonadaceae</taxon>
        <taxon>Stutzerimonas</taxon>
    </lineage>
</organism>
<evidence type="ECO:0000259" key="12">
    <source>
        <dbReference type="Pfam" id="PF07715"/>
    </source>
</evidence>
<evidence type="ECO:0000256" key="9">
    <source>
        <dbReference type="RuleBase" id="RU003357"/>
    </source>
</evidence>
<dbReference type="Pfam" id="PF00593">
    <property type="entry name" value="TonB_dep_Rec_b-barrel"/>
    <property type="match status" value="1"/>
</dbReference>
<dbReference type="Gene3D" id="2.40.170.20">
    <property type="entry name" value="TonB-dependent receptor, beta-barrel domain"/>
    <property type="match status" value="1"/>
</dbReference>
<keyword evidence="2 8" id="KW-0813">Transport</keyword>
<dbReference type="InterPro" id="IPR012910">
    <property type="entry name" value="Plug_dom"/>
</dbReference>
<dbReference type="EMBL" id="POUK01000002">
    <property type="protein sequence ID" value="PNF77408.1"/>
    <property type="molecule type" value="Genomic_DNA"/>
</dbReference>
<dbReference type="RefSeq" id="WP_102828067.1">
    <property type="nucleotide sequence ID" value="NZ_CP065721.1"/>
</dbReference>
<evidence type="ECO:0000256" key="7">
    <source>
        <dbReference type="ARBA" id="ARBA00023237"/>
    </source>
</evidence>
<comment type="caution">
    <text evidence="13">The sequence shown here is derived from an EMBL/GenBank/DDBJ whole genome shotgun (WGS) entry which is preliminary data.</text>
</comment>
<evidence type="ECO:0000256" key="4">
    <source>
        <dbReference type="ARBA" id="ARBA00022692"/>
    </source>
</evidence>
<evidence type="ECO:0000259" key="11">
    <source>
        <dbReference type="Pfam" id="PF00593"/>
    </source>
</evidence>
<evidence type="ECO:0000256" key="8">
    <source>
        <dbReference type="PROSITE-ProRule" id="PRU01360"/>
    </source>
</evidence>
<dbReference type="InterPro" id="IPR039426">
    <property type="entry name" value="TonB-dep_rcpt-like"/>
</dbReference>
<keyword evidence="13" id="KW-0675">Receptor</keyword>
<feature type="domain" description="TonB-dependent receptor-like beta-barrel" evidence="11">
    <location>
        <begin position="246"/>
        <end position="669"/>
    </location>
</feature>
<accession>A0A8E2QEZ7</accession>
<keyword evidence="3 8" id="KW-1134">Transmembrane beta strand</keyword>
<keyword evidence="14" id="KW-1185">Reference proteome</keyword>
<comment type="subcellular location">
    <subcellularLocation>
        <location evidence="1 8">Cell outer membrane</location>
        <topology evidence="1 8">Multi-pass membrane protein</topology>
    </subcellularLocation>
</comment>
<comment type="similarity">
    <text evidence="8 9">Belongs to the TonB-dependent receptor family.</text>
</comment>
<dbReference type="InterPro" id="IPR037066">
    <property type="entry name" value="Plug_dom_sf"/>
</dbReference>
<evidence type="ECO:0000313" key="13">
    <source>
        <dbReference type="EMBL" id="PNF77408.1"/>
    </source>
</evidence>
<dbReference type="AlphaFoldDB" id="A0A8E2QEZ7"/>
<evidence type="ECO:0000256" key="10">
    <source>
        <dbReference type="SAM" id="SignalP"/>
    </source>
</evidence>
<dbReference type="GO" id="GO:0044718">
    <property type="term" value="P:siderophore transmembrane transport"/>
    <property type="evidence" value="ECO:0007669"/>
    <property type="project" value="TreeGrafter"/>
</dbReference>
<dbReference type="PANTHER" id="PTHR30069">
    <property type="entry name" value="TONB-DEPENDENT OUTER MEMBRANE RECEPTOR"/>
    <property type="match status" value="1"/>
</dbReference>
<evidence type="ECO:0000256" key="6">
    <source>
        <dbReference type="ARBA" id="ARBA00023136"/>
    </source>
</evidence>
<keyword evidence="5 9" id="KW-0798">TonB box</keyword>
<keyword evidence="7 8" id="KW-0998">Cell outer membrane</keyword>
<dbReference type="Proteomes" id="UP000235881">
    <property type="component" value="Unassembled WGS sequence"/>
</dbReference>
<dbReference type="PROSITE" id="PS52016">
    <property type="entry name" value="TONB_DEPENDENT_REC_3"/>
    <property type="match status" value="1"/>
</dbReference>
<evidence type="ECO:0000256" key="1">
    <source>
        <dbReference type="ARBA" id="ARBA00004571"/>
    </source>
</evidence>
<evidence type="ECO:0000256" key="3">
    <source>
        <dbReference type="ARBA" id="ARBA00022452"/>
    </source>
</evidence>
<dbReference type="SUPFAM" id="SSF56935">
    <property type="entry name" value="Porins"/>
    <property type="match status" value="1"/>
</dbReference>
<dbReference type="Gene3D" id="2.170.130.10">
    <property type="entry name" value="TonB-dependent receptor, plug domain"/>
    <property type="match status" value="1"/>
</dbReference>
<evidence type="ECO:0000256" key="2">
    <source>
        <dbReference type="ARBA" id="ARBA00022448"/>
    </source>
</evidence>
<dbReference type="GO" id="GO:0015344">
    <property type="term" value="F:siderophore uptake transmembrane transporter activity"/>
    <property type="evidence" value="ECO:0007669"/>
    <property type="project" value="TreeGrafter"/>
</dbReference>
<feature type="domain" description="TonB-dependent receptor plug" evidence="12">
    <location>
        <begin position="47"/>
        <end position="149"/>
    </location>
</feature>